<keyword evidence="3" id="KW-0963">Cytoplasm</keyword>
<sequence>MKNFLIGHKLWRIVTGDIIKPTKEKDETDTKFADRLEEWENYDSAKEVWDFLANRYQTTGLAHYYQLWTTLHSLKQGSSQSVNDFLSAQDQIWNQLSQAKISEDHLHLFQNADIVMLLAHILEHCPTHPPRPKGGFSKSKTMFKPSSSSMIVAAATTGFTFVLMSDLEEMVKQVISSNPSTAMSATLEVRFDACRIQVEHDIDKGKMIFINQNIHQKITFGANPTVYELDKIPNGKQIEKALVQQLGCQPSVPAVFIAQEFVGGDKQVMSLQVRNELGPLLMKAGAIWI</sequence>
<comment type="subcellular location">
    <subcellularLocation>
        <location evidence="1">Cytoplasm</location>
    </subcellularLocation>
</comment>
<evidence type="ECO:0000256" key="2">
    <source>
        <dbReference type="ARBA" id="ARBA00007568"/>
    </source>
</evidence>
<evidence type="ECO:0000313" key="5">
    <source>
        <dbReference type="EMBL" id="VFU59838.1"/>
    </source>
</evidence>
<comment type="similarity">
    <text evidence="2">Belongs to the glutaredoxin family. CC-type subfamily.</text>
</comment>
<gene>
    <name evidence="5" type="ORF">SVIM_LOCUS441433</name>
</gene>
<reference evidence="5" key="1">
    <citation type="submission" date="2019-03" db="EMBL/GenBank/DDBJ databases">
        <authorList>
            <person name="Mank J."/>
            <person name="Almeida P."/>
        </authorList>
    </citation>
    <scope>NUCLEOTIDE SEQUENCE</scope>
    <source>
        <strain evidence="5">78183</strain>
    </source>
</reference>
<evidence type="ECO:0000256" key="1">
    <source>
        <dbReference type="ARBA" id="ARBA00004496"/>
    </source>
</evidence>
<dbReference type="InterPro" id="IPR011905">
    <property type="entry name" value="GlrX-like_pln_2"/>
</dbReference>
<dbReference type="EMBL" id="CAADRP010002040">
    <property type="protein sequence ID" value="VFU59838.1"/>
    <property type="molecule type" value="Genomic_DNA"/>
</dbReference>
<protein>
    <submittedName>
        <fullName evidence="5">Uncharacterized protein</fullName>
    </submittedName>
</protein>
<dbReference type="PANTHER" id="PTHR10168">
    <property type="entry name" value="GLUTAREDOXIN"/>
    <property type="match status" value="1"/>
</dbReference>
<evidence type="ECO:0000256" key="4">
    <source>
        <dbReference type="ARBA" id="ARBA00023284"/>
    </source>
</evidence>
<dbReference type="Gene3D" id="3.40.30.10">
    <property type="entry name" value="Glutaredoxin"/>
    <property type="match status" value="1"/>
</dbReference>
<dbReference type="PROSITE" id="PS51354">
    <property type="entry name" value="GLUTAREDOXIN_2"/>
    <property type="match status" value="1"/>
</dbReference>
<dbReference type="GO" id="GO:0005737">
    <property type="term" value="C:cytoplasm"/>
    <property type="evidence" value="ECO:0007669"/>
    <property type="project" value="UniProtKB-SubCell"/>
</dbReference>
<dbReference type="InterPro" id="IPR036249">
    <property type="entry name" value="Thioredoxin-like_sf"/>
</dbReference>
<keyword evidence="4" id="KW-0676">Redox-active center</keyword>
<proteinExistence type="inferred from homology"/>
<dbReference type="AlphaFoldDB" id="A0A6N2NEZ0"/>
<name>A0A6N2NEZ0_SALVM</name>
<organism evidence="5">
    <name type="scientific">Salix viminalis</name>
    <name type="common">Common osier</name>
    <name type="synonym">Basket willow</name>
    <dbReference type="NCBI Taxonomy" id="40686"/>
    <lineage>
        <taxon>Eukaryota</taxon>
        <taxon>Viridiplantae</taxon>
        <taxon>Streptophyta</taxon>
        <taxon>Embryophyta</taxon>
        <taxon>Tracheophyta</taxon>
        <taxon>Spermatophyta</taxon>
        <taxon>Magnoliopsida</taxon>
        <taxon>eudicotyledons</taxon>
        <taxon>Gunneridae</taxon>
        <taxon>Pentapetalae</taxon>
        <taxon>rosids</taxon>
        <taxon>fabids</taxon>
        <taxon>Malpighiales</taxon>
        <taxon>Salicaceae</taxon>
        <taxon>Saliceae</taxon>
        <taxon>Salix</taxon>
    </lineage>
</organism>
<evidence type="ECO:0000256" key="3">
    <source>
        <dbReference type="ARBA" id="ARBA00022490"/>
    </source>
</evidence>
<dbReference type="SUPFAM" id="SSF52833">
    <property type="entry name" value="Thioredoxin-like"/>
    <property type="match status" value="1"/>
</dbReference>
<accession>A0A6N2NEZ0</accession>